<reference evidence="2" key="1">
    <citation type="journal article" date="2019" name="J. Virol.">
        <title>Medusavirus, a novel large DNA virus discovered from hot spring water.</title>
        <authorList>
            <person name="Yoshikawa G."/>
            <person name="Blanc-Mathieu R."/>
            <person name="Song C."/>
            <person name="Kayama Y."/>
            <person name="Mochizuki T."/>
            <person name="Murata K."/>
            <person name="Ogata H."/>
            <person name="Takemura M."/>
        </authorList>
    </citation>
    <scope>NUCLEOTIDE SEQUENCE [LARGE SCALE GENOMIC DNA]</scope>
</reference>
<dbReference type="KEGG" id="vg:80540648"/>
<dbReference type="EMBL" id="AP018495">
    <property type="protein sequence ID" value="BBI30296.1"/>
    <property type="molecule type" value="Genomic_DNA"/>
</dbReference>
<keyword evidence="2" id="KW-1185">Reference proteome</keyword>
<sequence>MQPTRKRARISEEDTLCGLPSEIWTRILGFTIDWLQVPFVCRYFYAIFNDIHYEPKRRLTPKARVKAIELSTRVFFECIATHHPIDTALLEWAKEIHQHPRASYMDSTEKFGNVFITAFARHGGTADQLEELERRGLAGIYDRHHAISNALCAGNLGLFRHLRSRQPPIKIEDTRLMAWAFESGDAGVCQEVYESHLVEKRIALPYDQDPVIEAVRAGSIAIFRWTIQHGHRFEPKEVFTSAAINDRLHFLRWFIEQYGESPSREDAAAMFDAAIDCEDNPEDIIILDYCLSLWQERRLADDGAVPPGILRAECLNLPAFRWCIEHGATTDFEELVKEVTEDYGDDAGAKLKAVLDELGITYMQE</sequence>
<name>A0A3T1CWU3_9VIRU</name>
<proteinExistence type="predicted"/>
<dbReference type="Proteomes" id="UP001161669">
    <property type="component" value="Segment"/>
</dbReference>
<evidence type="ECO:0000313" key="1">
    <source>
        <dbReference type="EMBL" id="BBI30296.1"/>
    </source>
</evidence>
<evidence type="ECO:0000313" key="2">
    <source>
        <dbReference type="Proteomes" id="UP001161669"/>
    </source>
</evidence>
<dbReference type="SUPFAM" id="SSF140860">
    <property type="entry name" value="Pseudo ankyrin repeat-like"/>
    <property type="match status" value="1"/>
</dbReference>
<organism evidence="1 2">
    <name type="scientific">Acanthamoeba castellanii medusavirus J1</name>
    <dbReference type="NCBI Taxonomy" id="3114988"/>
    <lineage>
        <taxon>Viruses</taxon>
        <taxon>Varidnaviria</taxon>
        <taxon>Bamfordvirae</taxon>
        <taxon>Nucleocytoviricota</taxon>
        <taxon>Megaviricetes</taxon>
        <taxon>Mamonoviridae</taxon>
        <taxon>Medusavirus</taxon>
        <taxon>Medusavirus medusae</taxon>
    </lineage>
</organism>
<accession>A0A3T1CWU3</accession>
<protein>
    <submittedName>
        <fullName evidence="1">F-box domain-containing protein</fullName>
    </submittedName>
</protein>